<sequence>MKPKNIAGVPKHFKGSFHDTESLKEIHHLEDTDFQFNILKQRLLSINNWRKYCPESTTDFQLFDSFGNKIERFPEIGDYIRIDVTGPGGKEGRSFDWVKITMIDKEENAIMMQCRPSPDPGGKKRGKIAHFYSHCATSTFIVSKKKNILKASIHGRNEYPNFKSGIIDSVRNLIIAIGGMIGFSKIQWKCLTDGLVKF</sequence>
<evidence type="ECO:0000313" key="2">
    <source>
        <dbReference type="Proteomes" id="UP000831068"/>
    </source>
</evidence>
<evidence type="ECO:0000313" key="1">
    <source>
        <dbReference type="EMBL" id="UOE36991.1"/>
    </source>
</evidence>
<reference evidence="1 2" key="1">
    <citation type="submission" date="2022-03" db="EMBL/GenBank/DDBJ databases">
        <title>Chryseobacterium sp. isolated from the Andong Sikhe.</title>
        <authorList>
            <person name="Won M."/>
            <person name="Kim S.-J."/>
            <person name="Kwon S.-W."/>
        </authorList>
    </citation>
    <scope>NUCLEOTIDE SEQUENCE [LARGE SCALE GENOMIC DNA]</scope>
    <source>
        <strain evidence="1 2">ADR-1</strain>
    </source>
</reference>
<dbReference type="Proteomes" id="UP000831068">
    <property type="component" value="Chromosome"/>
</dbReference>
<gene>
    <name evidence="1" type="ORF">MTP08_07895</name>
</gene>
<proteinExistence type="predicted"/>
<organism evidence="1 2">
    <name type="scientific">Chryseobacterium oryzae</name>
    <dbReference type="NCBI Taxonomy" id="2929799"/>
    <lineage>
        <taxon>Bacteria</taxon>
        <taxon>Pseudomonadati</taxon>
        <taxon>Bacteroidota</taxon>
        <taxon>Flavobacteriia</taxon>
        <taxon>Flavobacteriales</taxon>
        <taxon>Weeksellaceae</taxon>
        <taxon>Chryseobacterium group</taxon>
        <taxon>Chryseobacterium</taxon>
    </lineage>
</organism>
<keyword evidence="2" id="KW-1185">Reference proteome</keyword>
<protein>
    <submittedName>
        <fullName evidence="1">Uncharacterized protein</fullName>
    </submittedName>
</protein>
<accession>A0ABY4BGZ0</accession>
<dbReference type="RefSeq" id="WP_243575503.1">
    <property type="nucleotide sequence ID" value="NZ_CP094529.1"/>
</dbReference>
<name>A0ABY4BGZ0_9FLAO</name>
<dbReference type="EMBL" id="CP094529">
    <property type="protein sequence ID" value="UOE36991.1"/>
    <property type="molecule type" value="Genomic_DNA"/>
</dbReference>